<dbReference type="Pfam" id="PF13358">
    <property type="entry name" value="DDE_3"/>
    <property type="match status" value="1"/>
</dbReference>
<evidence type="ECO:0000313" key="2">
    <source>
        <dbReference type="EMBL" id="PMD52223.1"/>
    </source>
</evidence>
<gene>
    <name evidence="2" type="ORF">K444DRAFT_621368</name>
</gene>
<keyword evidence="3" id="KW-1185">Reference proteome</keyword>
<proteinExistence type="predicted"/>
<dbReference type="GeneID" id="36589972"/>
<dbReference type="InterPro" id="IPR038717">
    <property type="entry name" value="Tc1-like_DDE_dom"/>
</dbReference>
<evidence type="ECO:0000313" key="3">
    <source>
        <dbReference type="Proteomes" id="UP000235371"/>
    </source>
</evidence>
<dbReference type="AlphaFoldDB" id="A0A2J6SN96"/>
<accession>A0A2J6SN96</accession>
<organism evidence="2 3">
    <name type="scientific">Hyaloscypha bicolor E</name>
    <dbReference type="NCBI Taxonomy" id="1095630"/>
    <lineage>
        <taxon>Eukaryota</taxon>
        <taxon>Fungi</taxon>
        <taxon>Dikarya</taxon>
        <taxon>Ascomycota</taxon>
        <taxon>Pezizomycotina</taxon>
        <taxon>Leotiomycetes</taxon>
        <taxon>Helotiales</taxon>
        <taxon>Hyaloscyphaceae</taxon>
        <taxon>Hyaloscypha</taxon>
        <taxon>Hyaloscypha bicolor</taxon>
    </lineage>
</organism>
<dbReference type="RefSeq" id="XP_024729127.1">
    <property type="nucleotide sequence ID" value="XM_024881895.1"/>
</dbReference>
<reference evidence="2 3" key="1">
    <citation type="submission" date="2016-04" db="EMBL/GenBank/DDBJ databases">
        <title>A degradative enzymes factory behind the ericoid mycorrhizal symbiosis.</title>
        <authorList>
            <consortium name="DOE Joint Genome Institute"/>
            <person name="Martino E."/>
            <person name="Morin E."/>
            <person name="Grelet G."/>
            <person name="Kuo A."/>
            <person name="Kohler A."/>
            <person name="Daghino S."/>
            <person name="Barry K."/>
            <person name="Choi C."/>
            <person name="Cichocki N."/>
            <person name="Clum A."/>
            <person name="Copeland A."/>
            <person name="Hainaut M."/>
            <person name="Haridas S."/>
            <person name="Labutti K."/>
            <person name="Lindquist E."/>
            <person name="Lipzen A."/>
            <person name="Khouja H.-R."/>
            <person name="Murat C."/>
            <person name="Ohm R."/>
            <person name="Olson A."/>
            <person name="Spatafora J."/>
            <person name="Veneault-Fourrey C."/>
            <person name="Henrissat B."/>
            <person name="Grigoriev I."/>
            <person name="Martin F."/>
            <person name="Perotto S."/>
        </authorList>
    </citation>
    <scope>NUCLEOTIDE SEQUENCE [LARGE SCALE GENOMIC DNA]</scope>
    <source>
        <strain evidence="2 3">E</strain>
    </source>
</reference>
<dbReference type="OrthoDB" id="3511406at2759"/>
<dbReference type="Proteomes" id="UP000235371">
    <property type="component" value="Unassembled WGS sequence"/>
</dbReference>
<dbReference type="EMBL" id="KZ613912">
    <property type="protein sequence ID" value="PMD52223.1"/>
    <property type="molecule type" value="Genomic_DNA"/>
</dbReference>
<dbReference type="Gene3D" id="3.30.420.10">
    <property type="entry name" value="Ribonuclease H-like superfamily/Ribonuclease H"/>
    <property type="match status" value="1"/>
</dbReference>
<dbReference type="InParanoid" id="A0A2J6SN96"/>
<evidence type="ECO:0000259" key="1">
    <source>
        <dbReference type="Pfam" id="PF13358"/>
    </source>
</evidence>
<sequence length="105" mass="12632">MEDGNSAYGHKSISNCCVRYRSKHRIVLLHYPSISPDMNPIEKCWRWIKQALHRRYHQPITEAEMRQAVLVEWEAIPQEWISELILKQEHWVQVLMQRHGWSTPN</sequence>
<dbReference type="STRING" id="1095630.A0A2J6SN96"/>
<dbReference type="GO" id="GO:0003676">
    <property type="term" value="F:nucleic acid binding"/>
    <property type="evidence" value="ECO:0007669"/>
    <property type="project" value="InterPro"/>
</dbReference>
<dbReference type="InterPro" id="IPR036397">
    <property type="entry name" value="RNaseH_sf"/>
</dbReference>
<protein>
    <recommendedName>
        <fullName evidence="1">Tc1-like transposase DDE domain-containing protein</fullName>
    </recommendedName>
</protein>
<name>A0A2J6SN96_9HELO</name>
<feature type="domain" description="Tc1-like transposase DDE" evidence="1">
    <location>
        <begin position="22"/>
        <end position="58"/>
    </location>
</feature>